<dbReference type="EMBL" id="CP063849">
    <property type="protein sequence ID" value="QOY90683.1"/>
    <property type="molecule type" value="Genomic_DNA"/>
</dbReference>
<evidence type="ECO:0000256" key="2">
    <source>
        <dbReference type="ARBA" id="ARBA00022448"/>
    </source>
</evidence>
<dbReference type="Gene3D" id="2.60.40.1120">
    <property type="entry name" value="Carboxypeptidase-like, regulatory domain"/>
    <property type="match status" value="1"/>
</dbReference>
<dbReference type="InterPro" id="IPR039426">
    <property type="entry name" value="TonB-dep_rcpt-like"/>
</dbReference>
<evidence type="ECO:0000256" key="4">
    <source>
        <dbReference type="ARBA" id="ARBA00022692"/>
    </source>
</evidence>
<comment type="subcellular location">
    <subcellularLocation>
        <location evidence="1">Cell outer membrane</location>
        <topology evidence="1">Multi-pass membrane protein</topology>
    </subcellularLocation>
</comment>
<accession>A0A7S7SN77</accession>
<organism evidence="9 10">
    <name type="scientific">Paludibaculum fermentans</name>
    <dbReference type="NCBI Taxonomy" id="1473598"/>
    <lineage>
        <taxon>Bacteria</taxon>
        <taxon>Pseudomonadati</taxon>
        <taxon>Acidobacteriota</taxon>
        <taxon>Terriglobia</taxon>
        <taxon>Bryobacterales</taxon>
        <taxon>Bryobacteraceae</taxon>
        <taxon>Paludibaculum</taxon>
    </lineage>
</organism>
<proteinExistence type="predicted"/>
<dbReference type="Gene3D" id="2.40.170.20">
    <property type="entry name" value="TonB-dependent receptor, beta-barrel domain"/>
    <property type="match status" value="1"/>
</dbReference>
<reference evidence="9 10" key="1">
    <citation type="submission" date="2020-10" db="EMBL/GenBank/DDBJ databases">
        <title>Complete genome sequence of Paludibaculum fermentans P105T, a facultatively anaerobic acidobacterium capable of dissimilatory Fe(III) reduction.</title>
        <authorList>
            <person name="Dedysh S.N."/>
            <person name="Beletsky A.V."/>
            <person name="Kulichevskaya I.S."/>
            <person name="Mardanov A.V."/>
            <person name="Ravin N.V."/>
        </authorList>
    </citation>
    <scope>NUCLEOTIDE SEQUENCE [LARGE SCALE GENOMIC DNA]</scope>
    <source>
        <strain evidence="9 10">P105</strain>
    </source>
</reference>
<evidence type="ECO:0000256" key="7">
    <source>
        <dbReference type="SAM" id="SignalP"/>
    </source>
</evidence>
<evidence type="ECO:0000256" key="3">
    <source>
        <dbReference type="ARBA" id="ARBA00022452"/>
    </source>
</evidence>
<keyword evidence="6" id="KW-0998">Cell outer membrane</keyword>
<gene>
    <name evidence="9" type="ORF">IRI77_12275</name>
</gene>
<dbReference type="SUPFAM" id="SSF56935">
    <property type="entry name" value="Porins"/>
    <property type="match status" value="1"/>
</dbReference>
<dbReference type="GO" id="GO:0009279">
    <property type="term" value="C:cell outer membrane"/>
    <property type="evidence" value="ECO:0007669"/>
    <property type="project" value="UniProtKB-SubCell"/>
</dbReference>
<dbReference type="AlphaFoldDB" id="A0A7S7SN77"/>
<dbReference type="Pfam" id="PF13620">
    <property type="entry name" value="CarboxypepD_reg"/>
    <property type="match status" value="1"/>
</dbReference>
<evidence type="ECO:0000313" key="9">
    <source>
        <dbReference type="EMBL" id="QOY90683.1"/>
    </source>
</evidence>
<keyword evidence="7" id="KW-0732">Signal</keyword>
<dbReference type="PANTHER" id="PTHR30069">
    <property type="entry name" value="TONB-DEPENDENT OUTER MEMBRANE RECEPTOR"/>
    <property type="match status" value="1"/>
</dbReference>
<name>A0A7S7SN77_PALFE</name>
<feature type="domain" description="TonB-dependent transporter Oar-like beta-barrel" evidence="8">
    <location>
        <begin position="246"/>
        <end position="1084"/>
    </location>
</feature>
<dbReference type="Pfam" id="PF25183">
    <property type="entry name" value="OMP_b-brl_4"/>
    <property type="match status" value="1"/>
</dbReference>
<evidence type="ECO:0000259" key="8">
    <source>
        <dbReference type="Pfam" id="PF25183"/>
    </source>
</evidence>
<sequence>MNSKALALICLCILFAVSPFTADGQVLYGSVVGLVQDSSSAAMPGASVTLTNKGTSQVYETKSDEGGRFTVANIVPGSYDLKISAQGFRPYTRTDVAVTANTITRSDVTMEVGSTTEQITVEASATALQTDKADTHTELNSKQVSSLPLTGYRNYQSLINLVPGATPSSLQNSVTDTPGRSLRTNINGTNANNNMTRIDGASSVNLWLPHHTGYVMPAEMVDTVNVTTSAGDAEQGMAGGASITLITKSGTNQFHGSAFEYHDDQHLKARNYFQAAGIDKPLSIYNNYGGTIGGPIKKNKLFFFYSFDGTRQRQGAVGTYSVPTADIRNGNFSAIGTTIYDPATGKADGSGRTPFAGNIIPANRISPIANLIQAYYPSPTASGALNNWFGSQVPLFNRDYNDAKINWTRNEKHQIFGHYGIMKALSGGQGLFGDGIGPSPGSDPGTGDTRVMNMSIGHTYTFSPTLLLDGVIGYQRMDQTVKGSDYGKDFSTTLGIPGLGGPELAQKGFPNVSISGYQGFGVPNWMPAFRTEESYTMSHNLTWTKGAHIFRFGFDGVNHRMTHYQPELGAGPRGSFSFNGGPTAIAGGASPDNFNAYAEFLLGATDNIQKSLQYILMTPREWQFGWFAQDRWQINQKLTLSLGLRYELYPLMTRAHDKGIERLDPATNLVYLGGRGGVPNDVGVTVSHKLFAPKVGLAYRLDDKTVIRTGYGINFDPLPFSRPLRGFYPLTVNFNFQAPNGYASAGTLASGVPPVVGPDLSTGIVTLPGVADMRSPYAGQIHRGYTQSWNFTIERKLPQDAIASVAYVGTESTHMLADYDINSGVPGGGQASQPYYQLFGRTAATNMWDGYLSANYHSLQTSLRKQFSKGLMLQGAYTWSKAINMTDDDGWASVGWNYAPVFRRNRAVAGYDRTHVLQMGWVYELPVGKGKQFASTGLISQIIGGWAVNGVMSAYTGTPFTVGASGSSLNAPNNTQTANQINTTVAYPHGIGPGATWFDVTAFAPVTAAAAFGTSGRNLLRNPGVWNTDLMINRKFQITERINTDFRAEFYNLPNTSHFNGPGTSVSSPASFGVISSSFGERQIRFGLRLGF</sequence>
<keyword evidence="4" id="KW-0812">Transmembrane</keyword>
<dbReference type="InterPro" id="IPR008969">
    <property type="entry name" value="CarboxyPept-like_regulatory"/>
</dbReference>
<dbReference type="GO" id="GO:0015344">
    <property type="term" value="F:siderophore uptake transmembrane transporter activity"/>
    <property type="evidence" value="ECO:0007669"/>
    <property type="project" value="TreeGrafter"/>
</dbReference>
<keyword evidence="3" id="KW-1134">Transmembrane beta strand</keyword>
<keyword evidence="10" id="KW-1185">Reference proteome</keyword>
<dbReference type="Proteomes" id="UP000593892">
    <property type="component" value="Chromosome"/>
</dbReference>
<feature type="signal peptide" evidence="7">
    <location>
        <begin position="1"/>
        <end position="22"/>
    </location>
</feature>
<keyword evidence="5" id="KW-0472">Membrane</keyword>
<keyword evidence="9" id="KW-0675">Receptor</keyword>
<evidence type="ECO:0000256" key="5">
    <source>
        <dbReference type="ARBA" id="ARBA00023136"/>
    </source>
</evidence>
<feature type="chain" id="PRO_5032387517" evidence="7">
    <location>
        <begin position="23"/>
        <end position="1092"/>
    </location>
</feature>
<dbReference type="InterPro" id="IPR036942">
    <property type="entry name" value="Beta-barrel_TonB_sf"/>
</dbReference>
<evidence type="ECO:0000313" key="10">
    <source>
        <dbReference type="Proteomes" id="UP000593892"/>
    </source>
</evidence>
<evidence type="ECO:0000256" key="1">
    <source>
        <dbReference type="ARBA" id="ARBA00004571"/>
    </source>
</evidence>
<dbReference type="SUPFAM" id="SSF49464">
    <property type="entry name" value="Carboxypeptidase regulatory domain-like"/>
    <property type="match status" value="1"/>
</dbReference>
<dbReference type="InterPro" id="IPR057601">
    <property type="entry name" value="Oar-like_b-barrel"/>
</dbReference>
<dbReference type="KEGG" id="pfer:IRI77_12275"/>
<evidence type="ECO:0000256" key="6">
    <source>
        <dbReference type="ARBA" id="ARBA00023237"/>
    </source>
</evidence>
<protein>
    <submittedName>
        <fullName evidence="9">TonB-dependent receptor</fullName>
    </submittedName>
</protein>
<dbReference type="GO" id="GO:0044718">
    <property type="term" value="P:siderophore transmembrane transport"/>
    <property type="evidence" value="ECO:0007669"/>
    <property type="project" value="TreeGrafter"/>
</dbReference>
<dbReference type="PANTHER" id="PTHR30069:SF46">
    <property type="entry name" value="OAR PROTEIN"/>
    <property type="match status" value="1"/>
</dbReference>
<keyword evidence="2" id="KW-0813">Transport</keyword>